<evidence type="ECO:0000256" key="1">
    <source>
        <dbReference type="ARBA" id="ARBA00004123"/>
    </source>
</evidence>
<dbReference type="OrthoDB" id="2143914at2759"/>
<dbReference type="InterPro" id="IPR001005">
    <property type="entry name" value="SANT/Myb"/>
</dbReference>
<dbReference type="InterPro" id="IPR009057">
    <property type="entry name" value="Homeodomain-like_sf"/>
</dbReference>
<evidence type="ECO:0000313" key="10">
    <source>
        <dbReference type="EMBL" id="GFP92125.1"/>
    </source>
</evidence>
<evidence type="ECO:0000256" key="3">
    <source>
        <dbReference type="ARBA" id="ARBA00023015"/>
    </source>
</evidence>
<comment type="caution">
    <text evidence="10">The sequence shown here is derived from an EMBL/GenBank/DDBJ whole genome shotgun (WGS) entry which is preliminary data.</text>
</comment>
<evidence type="ECO:0000256" key="7">
    <source>
        <dbReference type="SAM" id="MobiDB-lite"/>
    </source>
</evidence>
<evidence type="ECO:0000256" key="6">
    <source>
        <dbReference type="ARBA" id="ARBA00023242"/>
    </source>
</evidence>
<dbReference type="PROSITE" id="PS51294">
    <property type="entry name" value="HTH_MYB"/>
    <property type="match status" value="2"/>
</dbReference>
<feature type="compositionally biased region" description="Low complexity" evidence="7">
    <location>
        <begin position="124"/>
        <end position="143"/>
    </location>
</feature>
<evidence type="ECO:0000259" key="8">
    <source>
        <dbReference type="PROSITE" id="PS50090"/>
    </source>
</evidence>
<evidence type="ECO:0000313" key="11">
    <source>
        <dbReference type="Proteomes" id="UP000653305"/>
    </source>
</evidence>
<gene>
    <name evidence="10" type="ORF">PHJA_001356600</name>
</gene>
<dbReference type="FunFam" id="1.10.10.60:FF:000015">
    <property type="entry name" value="Transcription factor RAX3"/>
    <property type="match status" value="1"/>
</dbReference>
<evidence type="ECO:0000256" key="2">
    <source>
        <dbReference type="ARBA" id="ARBA00022737"/>
    </source>
</evidence>
<evidence type="ECO:0000256" key="4">
    <source>
        <dbReference type="ARBA" id="ARBA00023125"/>
    </source>
</evidence>
<evidence type="ECO:0000256" key="5">
    <source>
        <dbReference type="ARBA" id="ARBA00023163"/>
    </source>
</evidence>
<feature type="domain" description="Myb-like" evidence="8">
    <location>
        <begin position="64"/>
        <end position="114"/>
    </location>
</feature>
<keyword evidence="3" id="KW-0805">Transcription regulation</keyword>
<proteinExistence type="predicted"/>
<dbReference type="InterPro" id="IPR017930">
    <property type="entry name" value="Myb_dom"/>
</dbReference>
<dbReference type="PROSITE" id="PS50090">
    <property type="entry name" value="MYB_LIKE"/>
    <property type="match status" value="2"/>
</dbReference>
<accession>A0A830CAH2</accession>
<protein>
    <submittedName>
        <fullName evidence="10">Myb-related protein zm1</fullName>
    </submittedName>
</protein>
<feature type="domain" description="HTH myb-type" evidence="9">
    <location>
        <begin position="11"/>
        <end position="63"/>
    </location>
</feature>
<evidence type="ECO:0000259" key="9">
    <source>
        <dbReference type="PROSITE" id="PS51294"/>
    </source>
</evidence>
<feature type="compositionally biased region" description="Basic and acidic residues" evidence="7">
    <location>
        <begin position="144"/>
        <end position="155"/>
    </location>
</feature>
<dbReference type="AlphaFoldDB" id="A0A830CAH2"/>
<dbReference type="CDD" id="cd00167">
    <property type="entry name" value="SANT"/>
    <property type="match status" value="2"/>
</dbReference>
<name>A0A830CAH2_9LAMI</name>
<feature type="compositionally biased region" description="Basic and acidic residues" evidence="7">
    <location>
        <begin position="166"/>
        <end position="178"/>
    </location>
</feature>
<organism evidence="10 11">
    <name type="scientific">Phtheirospermum japonicum</name>
    <dbReference type="NCBI Taxonomy" id="374723"/>
    <lineage>
        <taxon>Eukaryota</taxon>
        <taxon>Viridiplantae</taxon>
        <taxon>Streptophyta</taxon>
        <taxon>Embryophyta</taxon>
        <taxon>Tracheophyta</taxon>
        <taxon>Spermatophyta</taxon>
        <taxon>Magnoliopsida</taxon>
        <taxon>eudicotyledons</taxon>
        <taxon>Gunneridae</taxon>
        <taxon>Pentapetalae</taxon>
        <taxon>asterids</taxon>
        <taxon>lamiids</taxon>
        <taxon>Lamiales</taxon>
        <taxon>Orobanchaceae</taxon>
        <taxon>Orobanchaceae incertae sedis</taxon>
        <taxon>Phtheirospermum</taxon>
    </lineage>
</organism>
<dbReference type="SUPFAM" id="SSF46689">
    <property type="entry name" value="Homeodomain-like"/>
    <property type="match status" value="1"/>
</dbReference>
<dbReference type="Proteomes" id="UP000653305">
    <property type="component" value="Unassembled WGS sequence"/>
</dbReference>
<reference evidence="10" key="1">
    <citation type="submission" date="2020-07" db="EMBL/GenBank/DDBJ databases">
        <title>Ethylene signaling mediates host invasion by parasitic plants.</title>
        <authorList>
            <person name="Yoshida S."/>
        </authorList>
    </citation>
    <scope>NUCLEOTIDE SEQUENCE</scope>
    <source>
        <strain evidence="10">Okayama</strain>
    </source>
</reference>
<comment type="subcellular location">
    <subcellularLocation>
        <location evidence="1">Nucleus</location>
    </subcellularLocation>
</comment>
<dbReference type="EMBL" id="BMAC01000268">
    <property type="protein sequence ID" value="GFP92125.1"/>
    <property type="molecule type" value="Genomic_DNA"/>
</dbReference>
<dbReference type="SMART" id="SM00717">
    <property type="entry name" value="SANT"/>
    <property type="match status" value="2"/>
</dbReference>
<keyword evidence="6" id="KW-0539">Nucleus</keyword>
<dbReference type="PANTHER" id="PTHR10641:SF1103">
    <property type="entry name" value="TRANSCRIPTION FACTOR MYB72"/>
    <property type="match status" value="1"/>
</dbReference>
<dbReference type="InterPro" id="IPR015495">
    <property type="entry name" value="Myb_TF_plants"/>
</dbReference>
<dbReference type="GO" id="GO:0003677">
    <property type="term" value="F:DNA binding"/>
    <property type="evidence" value="ECO:0007669"/>
    <property type="project" value="UniProtKB-KW"/>
</dbReference>
<keyword evidence="4" id="KW-0238">DNA-binding</keyword>
<keyword evidence="2" id="KW-0677">Repeat</keyword>
<keyword evidence="5" id="KW-0804">Transcription</keyword>
<dbReference type="PANTHER" id="PTHR10641">
    <property type="entry name" value="MYB FAMILY TRANSCRIPTION FACTOR"/>
    <property type="match status" value="1"/>
</dbReference>
<dbReference type="GO" id="GO:0005634">
    <property type="term" value="C:nucleus"/>
    <property type="evidence" value="ECO:0007669"/>
    <property type="project" value="UniProtKB-SubCell"/>
</dbReference>
<dbReference type="Pfam" id="PF00249">
    <property type="entry name" value="Myb_DNA-binding"/>
    <property type="match status" value="2"/>
</dbReference>
<keyword evidence="11" id="KW-1185">Reference proteome</keyword>
<dbReference type="Gene3D" id="1.10.10.60">
    <property type="entry name" value="Homeodomain-like"/>
    <property type="match status" value="2"/>
</dbReference>
<feature type="region of interest" description="Disordered" evidence="7">
    <location>
        <begin position="124"/>
        <end position="178"/>
    </location>
</feature>
<feature type="domain" description="Myb-like" evidence="8">
    <location>
        <begin position="11"/>
        <end position="63"/>
    </location>
</feature>
<feature type="domain" description="HTH myb-type" evidence="9">
    <location>
        <begin position="64"/>
        <end position="118"/>
    </location>
</feature>
<sequence length="309" mass="35166">MGKGRAPCCDKSKVRAGPWSAAEDLRLINFIQTHGHSNWRALPKQAGLLRCGKSCRLRWINYLRPDLKRGNFTPEEEQTIIQLHNSFGNKWSKIAACLPGRTDNEIKNVWNTYLKKRISPTMSKLDSNTDSYSSSCPSSSTTKSGDDGNLEKLTNDDQGLIPGNHEVQKPEEECPKIKSTRDNIINGEIENPWSDLDIDYWELLDMSNINDPLQSNFNTSEDDRTNVSNLEENDSETEFGKWLRMLENELGLTSDIGNHHQKKDGQHMVQPAAAQLLDHELNFEPEIFNLATLDDFSVWPFSHQFDLGF</sequence>